<feature type="transmembrane region" description="Helical" evidence="1">
    <location>
        <begin position="12"/>
        <end position="30"/>
    </location>
</feature>
<evidence type="ECO:0000313" key="2">
    <source>
        <dbReference type="EMBL" id="APF18895.1"/>
    </source>
</evidence>
<keyword evidence="1" id="KW-0812">Transmembrane</keyword>
<evidence type="ECO:0000313" key="3">
    <source>
        <dbReference type="Proteomes" id="UP000183868"/>
    </source>
</evidence>
<reference evidence="2 3" key="1">
    <citation type="submission" date="2016-11" db="EMBL/GenBank/DDBJ databases">
        <title>Genomic analysis of Caldithrix abyssi and proposal of a novel bacterial phylum Caldithrichaeota.</title>
        <authorList>
            <person name="Kublanov I."/>
            <person name="Sigalova O."/>
            <person name="Gavrilov S."/>
            <person name="Lebedinsky A."/>
            <person name="Ivanova N."/>
            <person name="Daum C."/>
            <person name="Reddy T."/>
            <person name="Klenk H.P."/>
            <person name="Goker M."/>
            <person name="Reva O."/>
            <person name="Miroshnichenko M."/>
            <person name="Kyprides N."/>
            <person name="Woyke T."/>
            <person name="Gelfand M."/>
        </authorList>
    </citation>
    <scope>NUCLEOTIDE SEQUENCE [LARGE SCALE GENOMIC DNA]</scope>
    <source>
        <strain evidence="2 3">LF13</strain>
    </source>
</reference>
<accession>A0A1J1C8C0</accession>
<dbReference type="EMBL" id="CP018099">
    <property type="protein sequence ID" value="APF18895.1"/>
    <property type="molecule type" value="Genomic_DNA"/>
</dbReference>
<sequence>MLTKKVGSESTLLIVLFFMDGYVFCFLRPIPAFLRKVLNFDHTAGFIKFSRCT</sequence>
<evidence type="ECO:0000256" key="1">
    <source>
        <dbReference type="SAM" id="Phobius"/>
    </source>
</evidence>
<keyword evidence="1" id="KW-0472">Membrane</keyword>
<gene>
    <name evidence="2" type="ORF">Cabys_2146</name>
</gene>
<proteinExistence type="predicted"/>
<dbReference type="AlphaFoldDB" id="A0A1J1C8C0"/>
<name>A0A1J1C8C0_CALAY</name>
<dbReference type="KEGG" id="caby:Cabys_2146"/>
<keyword evidence="1" id="KW-1133">Transmembrane helix</keyword>
<organism evidence="2 3">
    <name type="scientific">Caldithrix abyssi DSM 13497</name>
    <dbReference type="NCBI Taxonomy" id="880073"/>
    <lineage>
        <taxon>Bacteria</taxon>
        <taxon>Pseudomonadati</taxon>
        <taxon>Calditrichota</taxon>
        <taxon>Calditrichia</taxon>
        <taxon>Calditrichales</taxon>
        <taxon>Calditrichaceae</taxon>
        <taxon>Caldithrix</taxon>
    </lineage>
</organism>
<dbReference type="Proteomes" id="UP000183868">
    <property type="component" value="Chromosome"/>
</dbReference>
<protein>
    <submittedName>
        <fullName evidence="2">Uncharacterized protein</fullName>
    </submittedName>
</protein>